<evidence type="ECO:0000256" key="6">
    <source>
        <dbReference type="SAM" id="MobiDB-lite"/>
    </source>
</evidence>
<dbReference type="GO" id="GO:0072330">
    <property type="term" value="P:monocarboxylic acid biosynthetic process"/>
    <property type="evidence" value="ECO:0007669"/>
    <property type="project" value="UniProtKB-ARBA"/>
</dbReference>
<dbReference type="GO" id="GO:0031177">
    <property type="term" value="F:phosphopantetheine binding"/>
    <property type="evidence" value="ECO:0007669"/>
    <property type="project" value="InterPro"/>
</dbReference>
<dbReference type="FunFam" id="1.10.1200.10:FF:000016">
    <property type="entry name" value="Non-ribosomal peptide synthase"/>
    <property type="match status" value="2"/>
</dbReference>
<dbReference type="RefSeq" id="WP_319698650.1">
    <property type="nucleotide sequence ID" value="NZ_JARAWN010000481.1"/>
</dbReference>
<feature type="domain" description="Carrier" evidence="7">
    <location>
        <begin position="626"/>
        <end position="701"/>
    </location>
</feature>
<dbReference type="Pfam" id="PF00668">
    <property type="entry name" value="Condensation"/>
    <property type="match status" value="3"/>
</dbReference>
<dbReference type="Gene3D" id="3.30.300.30">
    <property type="match status" value="3"/>
</dbReference>
<keyword evidence="5" id="KW-0677">Repeat</keyword>
<dbReference type="FunFam" id="3.40.50.12780:FF:000012">
    <property type="entry name" value="Non-ribosomal peptide synthetase"/>
    <property type="match status" value="2"/>
</dbReference>
<gene>
    <name evidence="8" type="ORF">PV367_40550</name>
</gene>
<dbReference type="Pfam" id="PF00501">
    <property type="entry name" value="AMP-binding"/>
    <property type="match status" value="2"/>
</dbReference>
<dbReference type="Gene3D" id="3.40.50.980">
    <property type="match status" value="4"/>
</dbReference>
<dbReference type="Gene3D" id="3.30.559.10">
    <property type="entry name" value="Chloramphenicol acetyltransferase-like domain"/>
    <property type="match status" value="2"/>
</dbReference>
<dbReference type="GO" id="GO:0017000">
    <property type="term" value="P:antibiotic biosynthetic process"/>
    <property type="evidence" value="ECO:0007669"/>
    <property type="project" value="UniProtKB-ARBA"/>
</dbReference>
<accession>A0AAJ2PY86</accession>
<dbReference type="Gene3D" id="3.40.50.150">
    <property type="entry name" value="Vaccinia Virus protein VP39"/>
    <property type="match status" value="1"/>
</dbReference>
<protein>
    <submittedName>
        <fullName evidence="8">Amino acid adenylation domain-containing protein</fullName>
    </submittedName>
</protein>
<feature type="non-terminal residue" evidence="8">
    <location>
        <position position="2234"/>
    </location>
</feature>
<dbReference type="SUPFAM" id="SSF56801">
    <property type="entry name" value="Acetyl-CoA synthetase-like"/>
    <property type="match status" value="2"/>
</dbReference>
<dbReference type="Gene3D" id="3.30.559.30">
    <property type="entry name" value="Nonribosomal peptide synthetase, condensation domain"/>
    <property type="match status" value="2"/>
</dbReference>
<evidence type="ECO:0000256" key="5">
    <source>
        <dbReference type="ARBA" id="ARBA00022737"/>
    </source>
</evidence>
<dbReference type="PROSITE" id="PS00455">
    <property type="entry name" value="AMP_BINDING"/>
    <property type="match status" value="2"/>
</dbReference>
<comment type="cofactor">
    <cofactor evidence="1">
        <name>pantetheine 4'-phosphate</name>
        <dbReference type="ChEBI" id="CHEBI:47942"/>
    </cofactor>
</comment>
<dbReference type="SUPFAM" id="SSF53335">
    <property type="entry name" value="S-adenosyl-L-methionine-dependent methyltransferases"/>
    <property type="match status" value="1"/>
</dbReference>
<dbReference type="FunFam" id="3.40.50.980:FF:000002">
    <property type="entry name" value="Enterobactin synthetase component F"/>
    <property type="match status" value="1"/>
</dbReference>
<dbReference type="PROSITE" id="PS00012">
    <property type="entry name" value="PHOSPHOPANTETHEINE"/>
    <property type="match status" value="2"/>
</dbReference>
<dbReference type="GO" id="GO:0003824">
    <property type="term" value="F:catalytic activity"/>
    <property type="evidence" value="ECO:0007669"/>
    <property type="project" value="InterPro"/>
</dbReference>
<dbReference type="InterPro" id="IPR036736">
    <property type="entry name" value="ACP-like_sf"/>
</dbReference>
<dbReference type="InterPro" id="IPR013217">
    <property type="entry name" value="Methyltransf_12"/>
</dbReference>
<evidence type="ECO:0000313" key="8">
    <source>
        <dbReference type="EMBL" id="MDX3135949.1"/>
    </source>
</evidence>
<dbReference type="Pfam" id="PF13193">
    <property type="entry name" value="AMP-binding_C"/>
    <property type="match status" value="1"/>
</dbReference>
<evidence type="ECO:0000256" key="3">
    <source>
        <dbReference type="ARBA" id="ARBA00022450"/>
    </source>
</evidence>
<dbReference type="NCBIfam" id="TIGR01733">
    <property type="entry name" value="AA-adenyl-dom"/>
    <property type="match status" value="2"/>
</dbReference>
<dbReference type="SUPFAM" id="SSF52777">
    <property type="entry name" value="CoA-dependent acyltransferases"/>
    <property type="match status" value="4"/>
</dbReference>
<dbReference type="Gene3D" id="2.30.38.10">
    <property type="entry name" value="Luciferase, Domain 3"/>
    <property type="match status" value="2"/>
</dbReference>
<dbReference type="InterPro" id="IPR010071">
    <property type="entry name" value="AA_adenyl_dom"/>
</dbReference>
<dbReference type="InterPro" id="IPR000873">
    <property type="entry name" value="AMP-dep_synth/lig_dom"/>
</dbReference>
<dbReference type="InterPro" id="IPR001242">
    <property type="entry name" value="Condensation_dom"/>
</dbReference>
<evidence type="ECO:0000259" key="7">
    <source>
        <dbReference type="PROSITE" id="PS50075"/>
    </source>
</evidence>
<organism evidence="8 9">
    <name type="scientific">Streptomyces europaeiscabiei</name>
    <dbReference type="NCBI Taxonomy" id="146819"/>
    <lineage>
        <taxon>Bacteria</taxon>
        <taxon>Bacillati</taxon>
        <taxon>Actinomycetota</taxon>
        <taxon>Actinomycetes</taxon>
        <taxon>Kitasatosporales</taxon>
        <taxon>Streptomycetaceae</taxon>
        <taxon>Streptomyces</taxon>
    </lineage>
</organism>
<comment type="caution">
    <text evidence="8">The sequence shown here is derived from an EMBL/GenBank/DDBJ whole genome shotgun (WGS) entry which is preliminary data.</text>
</comment>
<dbReference type="FunFam" id="2.30.38.10:FF:000001">
    <property type="entry name" value="Non-ribosomal peptide synthetase PvdI"/>
    <property type="match status" value="2"/>
</dbReference>
<dbReference type="Pfam" id="PF00550">
    <property type="entry name" value="PP-binding"/>
    <property type="match status" value="2"/>
</dbReference>
<dbReference type="Gene3D" id="1.10.1200.10">
    <property type="entry name" value="ACP-like"/>
    <property type="match status" value="2"/>
</dbReference>
<dbReference type="InterPro" id="IPR029063">
    <property type="entry name" value="SAM-dependent_MTases_sf"/>
</dbReference>
<dbReference type="InterPro" id="IPR023213">
    <property type="entry name" value="CAT-like_dom_sf"/>
</dbReference>
<comment type="similarity">
    <text evidence="2">Belongs to the ATP-dependent AMP-binding enzyme family.</text>
</comment>
<dbReference type="InterPro" id="IPR009081">
    <property type="entry name" value="PP-bd_ACP"/>
</dbReference>
<evidence type="ECO:0000256" key="2">
    <source>
        <dbReference type="ARBA" id="ARBA00006432"/>
    </source>
</evidence>
<dbReference type="InterPro" id="IPR045851">
    <property type="entry name" value="AMP-bd_C_sf"/>
</dbReference>
<dbReference type="InterPro" id="IPR020806">
    <property type="entry name" value="PKS_PP-bd"/>
</dbReference>
<reference evidence="8" key="1">
    <citation type="journal article" date="2023" name="Microb. Genom.">
        <title>Mesoterricola silvestris gen. nov., sp. nov., Mesoterricola sediminis sp. nov., Geothrix oryzae sp. nov., Geothrix edaphica sp. nov., Geothrix rubra sp. nov., and Geothrix limicola sp. nov., six novel members of Acidobacteriota isolated from soils.</title>
        <authorList>
            <person name="Weisberg A.J."/>
            <person name="Pearce E."/>
            <person name="Kramer C.G."/>
            <person name="Chang J.H."/>
            <person name="Clarke C.R."/>
        </authorList>
    </citation>
    <scope>NUCLEOTIDE SEQUENCE</scope>
    <source>
        <strain evidence="8">ND06-05F</strain>
    </source>
</reference>
<dbReference type="Pfam" id="PF08242">
    <property type="entry name" value="Methyltransf_12"/>
    <property type="match status" value="1"/>
</dbReference>
<dbReference type="PANTHER" id="PTHR45527">
    <property type="entry name" value="NONRIBOSOMAL PEPTIDE SYNTHETASE"/>
    <property type="match status" value="1"/>
</dbReference>
<dbReference type="CDD" id="cd17646">
    <property type="entry name" value="A_NRPS_AB3403-like"/>
    <property type="match status" value="1"/>
</dbReference>
<dbReference type="Proteomes" id="UP001273589">
    <property type="component" value="Unassembled WGS sequence"/>
</dbReference>
<evidence type="ECO:0000313" key="9">
    <source>
        <dbReference type="Proteomes" id="UP001273589"/>
    </source>
</evidence>
<keyword evidence="3" id="KW-0596">Phosphopantetheine</keyword>
<evidence type="ECO:0000256" key="1">
    <source>
        <dbReference type="ARBA" id="ARBA00001957"/>
    </source>
</evidence>
<dbReference type="SUPFAM" id="SSF47336">
    <property type="entry name" value="ACP-like"/>
    <property type="match status" value="2"/>
</dbReference>
<keyword evidence="4" id="KW-0597">Phosphoprotein</keyword>
<evidence type="ECO:0000256" key="4">
    <source>
        <dbReference type="ARBA" id="ARBA00022553"/>
    </source>
</evidence>
<dbReference type="PROSITE" id="PS50075">
    <property type="entry name" value="CARRIER"/>
    <property type="match status" value="2"/>
</dbReference>
<proteinExistence type="inferred from homology"/>
<dbReference type="GO" id="GO:0008610">
    <property type="term" value="P:lipid biosynthetic process"/>
    <property type="evidence" value="ECO:0007669"/>
    <property type="project" value="UniProtKB-ARBA"/>
</dbReference>
<dbReference type="CDD" id="cd02440">
    <property type="entry name" value="AdoMet_MTases"/>
    <property type="match status" value="1"/>
</dbReference>
<dbReference type="InterPro" id="IPR006162">
    <property type="entry name" value="Ppantetheine_attach_site"/>
</dbReference>
<dbReference type="SMART" id="SM00823">
    <property type="entry name" value="PKS_PP"/>
    <property type="match status" value="2"/>
</dbReference>
<feature type="domain" description="Carrier" evidence="7">
    <location>
        <begin position="2087"/>
        <end position="2162"/>
    </location>
</feature>
<name>A0AAJ2PY86_9ACTN</name>
<dbReference type="CDD" id="cd19540">
    <property type="entry name" value="LCL_NRPS-like"/>
    <property type="match status" value="1"/>
</dbReference>
<dbReference type="FunFam" id="3.40.50.980:FF:000001">
    <property type="entry name" value="Non-ribosomal peptide synthetase"/>
    <property type="match status" value="1"/>
</dbReference>
<sequence length="2234" mass="242156">MARHPLFQVMLALNNNTQTTPTLPGLELELHPLDTGTTQFDLALSLAEEFDSDGRPAGIAGQLTYATELFDGTTAERLLQRYSRLLRQVSNNADQRLWSADLLGVDERRLLLEGHNATQVERGGELLPDLIARQAAATPEATALLSAEESLTYAELTSRVNQLSRLLVQQGAGPERTVAVAVPRSVDLVVCLLAVWASGAAFLPLDLAYPAERLAFMIGDVDPVLLVTTSQAQDALPGDTPRLLFDDGLRSRLATFPDHELGDADRDAPLRAEHPAYIIHTSGSTGTPKGVVVTHAGLPNFAHGYGGPLHVDDNSRVLQFSSISFDAAMSEIIPALTSGAALVVAPAEGLSPGEPLARTVTEAEVTHLCVPPSVLETQAATAPLPDSLRTLITAGERCSGATVAQWSPGRRMINAYGPTEYTVCVSMTGPLHGDARPSIGRPISNTRVYVLDGHLQPVPPGVIGELYVAGHGLARGYAGRPGLTAGRFVADPHGPTGTRMYRTGDLARWNNNGELEYAGRADEQIKLRGFRIEPGEIEAALTGVDDVAQAAVVARDQRLVAYVVPSQPLRTIDTRNLRERLAAAVPAHLVPAVIVVMEALPQLPNGKLDRSALPAPDFTERVSSRSPRNATEEAVCGLLAEVLDLPSVGIDDDFFALGGHSLLATRLVSKVRTQLGAEISVRNVFEHPTVAGLAAQLAGTQPLRPVLGRRTSTGRTAPSHAQQRLWFLHQLAGPSPAYNIPMALDLSGALDVDALRGALVDVTTRHEALRTVLVDEYGTPWQQLLAPAGPDAFLTVTDTTPEQLRAHLESAAAHCFDLSAETPLRSHLFRINDQEHVLLLVLHHIAGDGWSVAPLTRDLAAAYRARLDTGEPPRWAELPVQYADYSEWHRELLGDADRPDSLAGQQLAYWRAALDGLPERIHLPLDRPHPASISHRGDSIPCTLSPALHTAVAELARSHNATAFMVLQAAFAALLSKMGAGDDIPIGTPVAGRTDESLEDLVGFFVNTLVVRTDMSGDPTFGQLLERVRQTVLSAQEHQELPFEHLVEDINPTRSMAHHPLFQVMLAYHNLPPTSLEMPGLELQVHELPIRTAKFDLHLELGESDPLHGEPGAVTGVLQYNTDVFDRHTVEDLLRRFVSLLETVTRAPDQPMSTIDVLTADERRLLLVTPADTARSLAPATLPQLFEEQVGRSPDATAVIDESTELSYEELDDRANRLAHELVRRGAGPERVVAVTLPRSVDLVVALLAIVKTGAAYLPLDLSHPAARTDYMLRDAAPVCAVTRPGDTLSGHEHLTTVIVSGLAHTKGRTSPPDRTALRPEHPAYLLYTSGTTGTPKGVLNTHSTIVNRLLWTQAQYQLESDDRVLQKTPTGFDVSVWEFFWPLICGATLVMARPEGHRDPAYLARLIMRERITTTHFVPSMLQEFLAEPTARHCTSLRRILSSGEALTPELRDRTQRLLPADLHNLYGPTEAAIDVTSWTCPPEDDDPVVPIGHPVWNTGVYVLDAHLNPVATGVAGELYISGAQLARGYVNRPALTAERFVADRFTDDGTRMYRTGDLARWSRDGVLEYVGRADGQIKLRGVRIELGEVESALESCPGVSAAAAATYEAGEGDTRIAAYLVPRPDLDDAGAYSEEHVQEWATVYDHLYNGGESTGFGEDFAGWTSSYDSEPIPLEQMQEWRDSTVERIRGLRPRRVLEIGVGSGLLLAHLAPDCEEYWGTDVSRVVVGRLARQVAAETDLRGRVQLRAQPADDLSGLPRGHFDTVVLNSVVQYFPAADYLLTVLDGVTELLAPGGAVFVGDVRHRGLARSLRTAVHLARSTPGTDAAHIRQAIAQDLLMEKELLLDPAFFASARARLDGYTSAMAMLKHGTHHNELNRYRYDIVLHTDTQLSQPDTEEATLTWGDDMVDLEDLQHALRQHPTTRVRVRALPNARITGEAAATRHFDEHAAPDAARRLLNDRTGIDVEDVRTLGCALGRGVIVTFAEVAHERFDAVFAVDAETPLVPLGPTAPDETPDRFASSPDAGRFLSGLTAAARAHCIASLPAHMVPATFTLLDRLPVNRNGKLDRKALPAPKPLTGTSRRAPATRLEAVLCTLFAEVVGAETVGPGDDFFDLGGHSLLATRLISRIRTELDIETSVGRLFDAPTPAGLAATLGPTDPTRPTVTALPDRPDPLPLSYAQQRMWFLQQMDGDALTYSMPGVLRLVGGVDVSALAGALVDVVGRHEVLRTV</sequence>
<dbReference type="PANTHER" id="PTHR45527:SF1">
    <property type="entry name" value="FATTY ACID SYNTHASE"/>
    <property type="match status" value="1"/>
</dbReference>
<dbReference type="GO" id="GO:0005829">
    <property type="term" value="C:cytosol"/>
    <property type="evidence" value="ECO:0007669"/>
    <property type="project" value="TreeGrafter"/>
</dbReference>
<dbReference type="EMBL" id="JARAWN010000481">
    <property type="protein sequence ID" value="MDX3135949.1"/>
    <property type="molecule type" value="Genomic_DNA"/>
</dbReference>
<feature type="region of interest" description="Disordered" evidence="6">
    <location>
        <begin position="2153"/>
        <end position="2176"/>
    </location>
</feature>
<dbReference type="InterPro" id="IPR025110">
    <property type="entry name" value="AMP-bd_C"/>
</dbReference>
<dbReference type="GO" id="GO:0009403">
    <property type="term" value="P:toxin biosynthetic process"/>
    <property type="evidence" value="ECO:0007669"/>
    <property type="project" value="UniProtKB-ARBA"/>
</dbReference>
<dbReference type="InterPro" id="IPR020845">
    <property type="entry name" value="AMP-binding_CS"/>
</dbReference>
<dbReference type="GO" id="GO:0043041">
    <property type="term" value="P:amino acid activation for nonribosomal peptide biosynthetic process"/>
    <property type="evidence" value="ECO:0007669"/>
    <property type="project" value="TreeGrafter"/>
</dbReference>